<evidence type="ECO:0000256" key="1">
    <source>
        <dbReference type="ARBA" id="ARBA00029464"/>
    </source>
</evidence>
<dbReference type="STRING" id="1392247.A0A3N4LH81"/>
<dbReference type="GO" id="GO:0016787">
    <property type="term" value="F:hydrolase activity"/>
    <property type="evidence" value="ECO:0007669"/>
    <property type="project" value="UniProtKB-KW"/>
</dbReference>
<dbReference type="Gene3D" id="1.10.10.800">
    <property type="match status" value="1"/>
</dbReference>
<dbReference type="PANTHER" id="PTHR47751:SF2">
    <property type="entry name" value="DLTD N-TERMINAL DOMAIN PROTEIN (AFU_ORTHOLOGUE AFUA_8G00380)-RELATED"/>
    <property type="match status" value="1"/>
</dbReference>
<evidence type="ECO:0000313" key="3">
    <source>
        <dbReference type="EMBL" id="RPB17315.1"/>
    </source>
</evidence>
<feature type="domain" description="AB hydrolase-1" evidence="2">
    <location>
        <begin position="45"/>
        <end position="295"/>
    </location>
</feature>
<dbReference type="OrthoDB" id="2498029at2759"/>
<name>A0A3N4LH81_9PEZI</name>
<dbReference type="AlphaFoldDB" id="A0A3N4LH81"/>
<keyword evidence="4" id="KW-1185">Reference proteome</keyword>
<dbReference type="PANTHER" id="PTHR47751">
    <property type="entry name" value="SUPERFAMILY HYDROLASE, PUTATIVE (AFU_ORTHOLOGUE AFUA_2G16580)-RELATED"/>
    <property type="match status" value="1"/>
</dbReference>
<dbReference type="InterPro" id="IPR029058">
    <property type="entry name" value="AB_hydrolase_fold"/>
</dbReference>
<evidence type="ECO:0000259" key="2">
    <source>
        <dbReference type="Pfam" id="PF00561"/>
    </source>
</evidence>
<dbReference type="Pfam" id="PF00561">
    <property type="entry name" value="Abhydrolase_1"/>
    <property type="match status" value="1"/>
</dbReference>
<dbReference type="InterPro" id="IPR051411">
    <property type="entry name" value="Polyketide_trans_af380"/>
</dbReference>
<reference evidence="3 4" key="1">
    <citation type="journal article" date="2018" name="Nat. Ecol. Evol.">
        <title>Pezizomycetes genomes reveal the molecular basis of ectomycorrhizal truffle lifestyle.</title>
        <authorList>
            <person name="Murat C."/>
            <person name="Payen T."/>
            <person name="Noel B."/>
            <person name="Kuo A."/>
            <person name="Morin E."/>
            <person name="Chen J."/>
            <person name="Kohler A."/>
            <person name="Krizsan K."/>
            <person name="Balestrini R."/>
            <person name="Da Silva C."/>
            <person name="Montanini B."/>
            <person name="Hainaut M."/>
            <person name="Levati E."/>
            <person name="Barry K.W."/>
            <person name="Belfiori B."/>
            <person name="Cichocki N."/>
            <person name="Clum A."/>
            <person name="Dockter R.B."/>
            <person name="Fauchery L."/>
            <person name="Guy J."/>
            <person name="Iotti M."/>
            <person name="Le Tacon F."/>
            <person name="Lindquist E.A."/>
            <person name="Lipzen A."/>
            <person name="Malagnac F."/>
            <person name="Mello A."/>
            <person name="Molinier V."/>
            <person name="Miyauchi S."/>
            <person name="Poulain J."/>
            <person name="Riccioni C."/>
            <person name="Rubini A."/>
            <person name="Sitrit Y."/>
            <person name="Splivallo R."/>
            <person name="Traeger S."/>
            <person name="Wang M."/>
            <person name="Zifcakova L."/>
            <person name="Wipf D."/>
            <person name="Zambonelli A."/>
            <person name="Paolocci F."/>
            <person name="Nowrousian M."/>
            <person name="Ottonello S."/>
            <person name="Baldrian P."/>
            <person name="Spatafora J.W."/>
            <person name="Henrissat B."/>
            <person name="Nagy L.G."/>
            <person name="Aury J.M."/>
            <person name="Wincker P."/>
            <person name="Grigoriev I.V."/>
            <person name="Bonfante P."/>
            <person name="Martin F.M."/>
        </authorList>
    </citation>
    <scope>NUCLEOTIDE SEQUENCE [LARGE SCALE GENOMIC DNA]</scope>
    <source>
        <strain evidence="3 4">CCBAS932</strain>
    </source>
</reference>
<dbReference type="Gene3D" id="3.40.50.1820">
    <property type="entry name" value="alpha/beta hydrolase"/>
    <property type="match status" value="1"/>
</dbReference>
<keyword evidence="3" id="KW-0378">Hydrolase</keyword>
<dbReference type="SUPFAM" id="SSF53474">
    <property type="entry name" value="alpha/beta-Hydrolases"/>
    <property type="match status" value="1"/>
</dbReference>
<dbReference type="Proteomes" id="UP000277580">
    <property type="component" value="Unassembled WGS sequence"/>
</dbReference>
<organism evidence="3 4">
    <name type="scientific">Morchella conica CCBAS932</name>
    <dbReference type="NCBI Taxonomy" id="1392247"/>
    <lineage>
        <taxon>Eukaryota</taxon>
        <taxon>Fungi</taxon>
        <taxon>Dikarya</taxon>
        <taxon>Ascomycota</taxon>
        <taxon>Pezizomycotina</taxon>
        <taxon>Pezizomycetes</taxon>
        <taxon>Pezizales</taxon>
        <taxon>Morchellaceae</taxon>
        <taxon>Morchella</taxon>
    </lineage>
</organism>
<protein>
    <submittedName>
        <fullName evidence="3">Alpha/beta-hydrolase</fullName>
    </submittedName>
</protein>
<sequence>MAYTYIQEPDCKGSPERRDVEFKTFDGLTLRGWFYPASGKLSKSPAIVVTHGWGAAKEMNLDVVASLFQKAGLASLIYDHRNIGSSDSTLRGEINPHKQAEDYYDAISYLSSLPEVDASKIAIWGFSLAGGHCVKVAAIDKRVKAVVTIGPLISTVKILNRNMLRSTRAQVDAMLRADRENVIAGGEGATMLITSSDPAIPSFVPTEDAQKFLFGLQKTKAPKWENKYTAQSMFHLFNYNPEGYIQAVSPTPWLLLQADDDNLCAPDVVLSLFNQASEPKELSIHKGGHFTFFEKGVFEGAMETTIDFLKRKLEF</sequence>
<dbReference type="InterPro" id="IPR000073">
    <property type="entry name" value="AB_hydrolase_1"/>
</dbReference>
<proteinExistence type="inferred from homology"/>
<accession>A0A3N4LH81</accession>
<evidence type="ECO:0000313" key="4">
    <source>
        <dbReference type="Proteomes" id="UP000277580"/>
    </source>
</evidence>
<dbReference type="EMBL" id="ML119106">
    <property type="protein sequence ID" value="RPB17315.1"/>
    <property type="molecule type" value="Genomic_DNA"/>
</dbReference>
<dbReference type="InParanoid" id="A0A3N4LH81"/>
<gene>
    <name evidence="3" type="ORF">P167DRAFT_515676</name>
</gene>
<comment type="similarity">
    <text evidence="1">Belongs to the polyketide transferase af380 family.</text>
</comment>